<accession>A0A1J4KKI7</accession>
<dbReference type="RefSeq" id="XP_068363013.1">
    <property type="nucleotide sequence ID" value="XM_068491883.1"/>
</dbReference>
<protein>
    <recommendedName>
        <fullName evidence="1">Exportin-1/Importin-beta-like domain-containing protein</fullName>
    </recommendedName>
</protein>
<proteinExistence type="predicted"/>
<organism evidence="2 3">
    <name type="scientific">Tritrichomonas foetus</name>
    <dbReference type="NCBI Taxonomy" id="1144522"/>
    <lineage>
        <taxon>Eukaryota</taxon>
        <taxon>Metamonada</taxon>
        <taxon>Parabasalia</taxon>
        <taxon>Tritrichomonadida</taxon>
        <taxon>Tritrichomonadidae</taxon>
        <taxon>Tritrichomonas</taxon>
    </lineage>
</organism>
<name>A0A1J4KKI7_9EUKA</name>
<dbReference type="VEuPathDB" id="TrichDB:TRFO_04413"/>
<dbReference type="InterPro" id="IPR011989">
    <property type="entry name" value="ARM-like"/>
</dbReference>
<evidence type="ECO:0000259" key="1">
    <source>
        <dbReference type="Pfam" id="PF08389"/>
    </source>
</evidence>
<evidence type="ECO:0000313" key="3">
    <source>
        <dbReference type="Proteomes" id="UP000179807"/>
    </source>
</evidence>
<reference evidence="2" key="1">
    <citation type="submission" date="2016-10" db="EMBL/GenBank/DDBJ databases">
        <authorList>
            <person name="Benchimol M."/>
            <person name="Almeida L.G."/>
            <person name="Vasconcelos A.T."/>
            <person name="Perreira-Neves A."/>
            <person name="Rosa I.A."/>
            <person name="Tasca T."/>
            <person name="Bogo M.R."/>
            <person name="de Souza W."/>
        </authorList>
    </citation>
    <scope>NUCLEOTIDE SEQUENCE [LARGE SCALE GENOMIC DNA]</scope>
    <source>
        <strain evidence="2">K</strain>
    </source>
</reference>
<dbReference type="InterPro" id="IPR016024">
    <property type="entry name" value="ARM-type_fold"/>
</dbReference>
<evidence type="ECO:0000313" key="2">
    <source>
        <dbReference type="EMBL" id="OHT09877.1"/>
    </source>
</evidence>
<dbReference type="Gene3D" id="1.25.10.10">
    <property type="entry name" value="Leucine-rich Repeat Variant"/>
    <property type="match status" value="1"/>
</dbReference>
<keyword evidence="3" id="KW-1185">Reference proteome</keyword>
<dbReference type="GeneID" id="94826587"/>
<comment type="caution">
    <text evidence="2">The sequence shown here is derived from an EMBL/GenBank/DDBJ whole genome shotgun (WGS) entry which is preliminary data.</text>
</comment>
<dbReference type="EMBL" id="MLAK01000627">
    <property type="protein sequence ID" value="OHT09877.1"/>
    <property type="molecule type" value="Genomic_DNA"/>
</dbReference>
<sequence length="926" mass="104920">MEISKPVLEAAANSMINGSIEQQQDAVNFFSAWQNTNGVLIDAVRILADPEISENLRFFISCVVLYSIDSWFRYERSALDEIKNIIFHLTFQPNEEISLNHAQNLSNSNVHLAMKKIDNNRIKDKLDQIIAKILFNEWPENWADFLPQLKQFLTMKNESHTIHVFMILSYFLKLLDNSTKITLKRRIVVTSYFMQQIPDVLSIVLENLFSPGIIHSFLEFSEAFCAVIGHNPEMAINFSSFLFTNFAVIDDYAEQALKSIAILFSPNIFLAHLIQPMVSLIVQRESSNISMESSFHQFSCLFLKNFMKIIIPYITENNSPTEILNNQENFSNTNNLSNLQKIFQTSLVLAPRDEFCESFWNLWNEVLEVFVSSNSPQFQQLISPLLPLVVTTFYELLPCSSQLSRLISPLTASSFKSLMKIIPQETLSFIMNQPPNLSLCFAVGLARNNELFPKLGQIIESSINSTDLNVISAVLYSISRNTCLLQSQELLIQALQQLTFTFLYQNSDSDFHATVLFALNHVASAVPDVITRNKQFIDLLFDCASPIKLNKDNFSRLCRILAKVILSTPPQAKSEYIERLTNIATIPLMSGDLHLIIVGAQAAWSISSISILGSYIISKQLWAPLLNAMKYIRESAQSSQLSTNSAEQLSSQFSDLISVFASSVRSAPFSLCRKVIDKFIHLVSTVTGHDTVILDAFNMMYQIHRGLDDYRDNFAQIFVQRMAGNPQQSFFEFFTIAGLKDHEENVVVGGACASLPNPDILISKSATYLLREIISRKKDPQFLIHWQPHIIRAVFASLFDELHKEMIVHLIKVLFSIYKKHIRNSTLNPFIDQLVVEAISESVGDADVSMHFAVSLRSFANSKNEFVQLIKDFLLAYGRLNPLEIKLFDESVTKETSCTVALIRAEIPGDSGSTIQNEDEYVTQYS</sequence>
<dbReference type="AlphaFoldDB" id="A0A1J4KKI7"/>
<feature type="domain" description="Exportin-1/Importin-beta-like" evidence="1">
    <location>
        <begin position="121"/>
        <end position="227"/>
    </location>
</feature>
<dbReference type="Proteomes" id="UP000179807">
    <property type="component" value="Unassembled WGS sequence"/>
</dbReference>
<dbReference type="SUPFAM" id="SSF48371">
    <property type="entry name" value="ARM repeat"/>
    <property type="match status" value="1"/>
</dbReference>
<gene>
    <name evidence="2" type="ORF">TRFO_04413</name>
</gene>
<dbReference type="InterPro" id="IPR013598">
    <property type="entry name" value="Exportin-1/Importin-b-like"/>
</dbReference>
<dbReference type="Pfam" id="PF08389">
    <property type="entry name" value="Xpo1"/>
    <property type="match status" value="1"/>
</dbReference>
<dbReference type="OrthoDB" id="431626at2759"/>